<gene>
    <name evidence="1" type="ORF">QBC35DRAFT_554401</name>
</gene>
<proteinExistence type="predicted"/>
<name>A0AAN6WRD2_9PEZI</name>
<organism evidence="1 2">
    <name type="scientific">Podospora australis</name>
    <dbReference type="NCBI Taxonomy" id="1536484"/>
    <lineage>
        <taxon>Eukaryota</taxon>
        <taxon>Fungi</taxon>
        <taxon>Dikarya</taxon>
        <taxon>Ascomycota</taxon>
        <taxon>Pezizomycotina</taxon>
        <taxon>Sordariomycetes</taxon>
        <taxon>Sordariomycetidae</taxon>
        <taxon>Sordariales</taxon>
        <taxon>Podosporaceae</taxon>
        <taxon>Podospora</taxon>
    </lineage>
</organism>
<comment type="caution">
    <text evidence="1">The sequence shown here is derived from an EMBL/GenBank/DDBJ whole genome shotgun (WGS) entry which is preliminary data.</text>
</comment>
<protein>
    <submittedName>
        <fullName evidence="1">Uncharacterized protein</fullName>
    </submittedName>
</protein>
<accession>A0AAN6WRD2</accession>
<evidence type="ECO:0000313" key="1">
    <source>
        <dbReference type="EMBL" id="KAK4186313.1"/>
    </source>
</evidence>
<sequence length="184" mass="20428">MDFTNKHQRHYFFLYETGRETPWKYTELEPGNEIFISVCSTFAGHVVRGNPTENLDGKVRHNLGTVVELAWERQANGTNRSWGYISLLEGCDGGAVLTSTDGSGVTTGFSKNILVGAPFKALSNKTDGSVVLDRTVEPGANVAALKYELCLLDPLREAFIIQTFRPVVVTENGRWDLTFYPGTY</sequence>
<reference evidence="1" key="2">
    <citation type="submission" date="2023-05" db="EMBL/GenBank/DDBJ databases">
        <authorList>
            <consortium name="Lawrence Berkeley National Laboratory"/>
            <person name="Steindorff A."/>
            <person name="Hensen N."/>
            <person name="Bonometti L."/>
            <person name="Westerberg I."/>
            <person name="Brannstrom I.O."/>
            <person name="Guillou S."/>
            <person name="Cros-Aarteil S."/>
            <person name="Calhoun S."/>
            <person name="Haridas S."/>
            <person name="Kuo A."/>
            <person name="Mondo S."/>
            <person name="Pangilinan J."/>
            <person name="Riley R."/>
            <person name="Labutti K."/>
            <person name="Andreopoulos B."/>
            <person name="Lipzen A."/>
            <person name="Chen C."/>
            <person name="Yanf M."/>
            <person name="Daum C."/>
            <person name="Ng V."/>
            <person name="Clum A."/>
            <person name="Ohm R."/>
            <person name="Martin F."/>
            <person name="Silar P."/>
            <person name="Natvig D."/>
            <person name="Lalanne C."/>
            <person name="Gautier V."/>
            <person name="Ament-Velasquez S.L."/>
            <person name="Kruys A."/>
            <person name="Hutchinson M.I."/>
            <person name="Powell A.J."/>
            <person name="Barry K."/>
            <person name="Miller A.N."/>
            <person name="Grigoriev I.V."/>
            <person name="Debuchy R."/>
            <person name="Gladieux P."/>
            <person name="Thoren M.H."/>
            <person name="Johannesson H."/>
        </authorList>
    </citation>
    <scope>NUCLEOTIDE SEQUENCE</scope>
    <source>
        <strain evidence="1">PSN309</strain>
    </source>
</reference>
<dbReference type="Proteomes" id="UP001302126">
    <property type="component" value="Unassembled WGS sequence"/>
</dbReference>
<dbReference type="EMBL" id="MU864427">
    <property type="protein sequence ID" value="KAK4186313.1"/>
    <property type="molecule type" value="Genomic_DNA"/>
</dbReference>
<dbReference type="AlphaFoldDB" id="A0AAN6WRD2"/>
<evidence type="ECO:0000313" key="2">
    <source>
        <dbReference type="Proteomes" id="UP001302126"/>
    </source>
</evidence>
<keyword evidence="2" id="KW-1185">Reference proteome</keyword>
<reference evidence="1" key="1">
    <citation type="journal article" date="2023" name="Mol. Phylogenet. Evol.">
        <title>Genome-scale phylogeny and comparative genomics of the fungal order Sordariales.</title>
        <authorList>
            <person name="Hensen N."/>
            <person name="Bonometti L."/>
            <person name="Westerberg I."/>
            <person name="Brannstrom I.O."/>
            <person name="Guillou S."/>
            <person name="Cros-Aarteil S."/>
            <person name="Calhoun S."/>
            <person name="Haridas S."/>
            <person name="Kuo A."/>
            <person name="Mondo S."/>
            <person name="Pangilinan J."/>
            <person name="Riley R."/>
            <person name="LaButti K."/>
            <person name="Andreopoulos B."/>
            <person name="Lipzen A."/>
            <person name="Chen C."/>
            <person name="Yan M."/>
            <person name="Daum C."/>
            <person name="Ng V."/>
            <person name="Clum A."/>
            <person name="Steindorff A."/>
            <person name="Ohm R.A."/>
            <person name="Martin F."/>
            <person name="Silar P."/>
            <person name="Natvig D.O."/>
            <person name="Lalanne C."/>
            <person name="Gautier V."/>
            <person name="Ament-Velasquez S.L."/>
            <person name="Kruys A."/>
            <person name="Hutchinson M.I."/>
            <person name="Powell A.J."/>
            <person name="Barry K."/>
            <person name="Miller A.N."/>
            <person name="Grigoriev I.V."/>
            <person name="Debuchy R."/>
            <person name="Gladieux P."/>
            <person name="Hiltunen Thoren M."/>
            <person name="Johannesson H."/>
        </authorList>
    </citation>
    <scope>NUCLEOTIDE SEQUENCE</scope>
    <source>
        <strain evidence="1">PSN309</strain>
    </source>
</reference>